<proteinExistence type="predicted"/>
<organism evidence="1">
    <name type="scientific">Pundamilia nyererei</name>
    <dbReference type="NCBI Taxonomy" id="303518"/>
    <lineage>
        <taxon>Eukaryota</taxon>
        <taxon>Metazoa</taxon>
        <taxon>Chordata</taxon>
        <taxon>Craniata</taxon>
        <taxon>Vertebrata</taxon>
        <taxon>Euteleostomi</taxon>
        <taxon>Actinopterygii</taxon>
        <taxon>Neopterygii</taxon>
        <taxon>Teleostei</taxon>
        <taxon>Neoteleostei</taxon>
        <taxon>Acanthomorphata</taxon>
        <taxon>Ovalentaria</taxon>
        <taxon>Cichlomorphae</taxon>
        <taxon>Cichliformes</taxon>
        <taxon>Cichlidae</taxon>
        <taxon>African cichlids</taxon>
        <taxon>Pseudocrenilabrinae</taxon>
        <taxon>Haplochromini</taxon>
        <taxon>Pundamilia</taxon>
    </lineage>
</organism>
<dbReference type="Ensembl" id="ENSPNYT00000015538.1">
    <property type="protein sequence ID" value="ENSPNYP00000015152.1"/>
    <property type="gene ID" value="ENSPNYG00000011481.1"/>
</dbReference>
<evidence type="ECO:0000313" key="1">
    <source>
        <dbReference type="Ensembl" id="ENSPNYP00000015152.1"/>
    </source>
</evidence>
<accession>A0A3B4FX19</accession>
<name>A0A3B4FX19_9CICH</name>
<protein>
    <submittedName>
        <fullName evidence="1">Uncharacterized protein</fullName>
    </submittedName>
</protein>
<sequence length="141" mass="15230">MPPSILTLRTHSSSLDMSVSSSQGLTSSRMEDLAMRAGFLDFLAAYSARRFSLILATSALSASSSDPKRSMSSSSLASFGVAGGVAGRTYRLLADGRRALSVWKEFMWLYQRQRWQSVGEGGEGMASNTIMSAWDATKPSM</sequence>
<dbReference type="AlphaFoldDB" id="A0A3B4FX19"/>
<dbReference type="GeneTree" id="ENSGT00940000176917"/>
<reference evidence="1" key="1">
    <citation type="submission" date="2023-09" db="UniProtKB">
        <authorList>
            <consortium name="Ensembl"/>
        </authorList>
    </citation>
    <scope>IDENTIFICATION</scope>
</reference>